<reference evidence="2" key="1">
    <citation type="journal article" date="2017" name="Nat. Microbiol.">
        <title>Global analysis of biosynthetic gene clusters reveals vast potential of secondary metabolite production in Penicillium species.</title>
        <authorList>
            <person name="Nielsen J.C."/>
            <person name="Grijseels S."/>
            <person name="Prigent S."/>
            <person name="Ji B."/>
            <person name="Dainat J."/>
            <person name="Nielsen K.F."/>
            <person name="Frisvad J.C."/>
            <person name="Workman M."/>
            <person name="Nielsen J."/>
        </authorList>
    </citation>
    <scope>NUCLEOTIDE SEQUENCE [LARGE SCALE GENOMIC DNA]</scope>
    <source>
        <strain evidence="2">IBT 24891</strain>
    </source>
</reference>
<gene>
    <name evidence="1" type="ORF">PENSTE_c010G08120</name>
</gene>
<keyword evidence="2" id="KW-1185">Reference proteome</keyword>
<organism evidence="1 2">
    <name type="scientific">Penicillium steckii</name>
    <dbReference type="NCBI Taxonomy" id="303698"/>
    <lineage>
        <taxon>Eukaryota</taxon>
        <taxon>Fungi</taxon>
        <taxon>Dikarya</taxon>
        <taxon>Ascomycota</taxon>
        <taxon>Pezizomycotina</taxon>
        <taxon>Eurotiomycetes</taxon>
        <taxon>Eurotiomycetidae</taxon>
        <taxon>Eurotiales</taxon>
        <taxon>Aspergillaceae</taxon>
        <taxon>Penicillium</taxon>
    </lineage>
</organism>
<evidence type="ECO:0000313" key="2">
    <source>
        <dbReference type="Proteomes" id="UP000191285"/>
    </source>
</evidence>
<dbReference type="OrthoDB" id="4363173at2759"/>
<name>A0A1V6T7S0_9EURO</name>
<sequence>MYHPLRTKLKKSRITVSRSLALQLTGHEDQILTECYSVRKPSKQKYPMGPRNDRPEIRDRLKAPADWDPNDNDIDSRDVDAVIQRCKERIAEGIMPQIWEQRLKIYEKAKEDYEEFVNSYPEDLSVEVKLRISQLVLIKDHLSKNGDPYNSIQNIEAIIKAYSEKDLKWESNKVTYWSKGKRISEPTEFHWDDFLSKSSENDGQNGFWVESNDTPGPKFCNGAFTMTIPHGNRLPVASPSYKIQFRVPGTQIPIGLNLEMYDDTGSEIINIFENDLNQIILNSGIQAPYISTGLISGVGNNLVPNLNIALEIALIDENHNRVVDWGTWPVSIFPGSVGLQGYRMAGPYLRQTFYTATAPQRPRMLHISSRRSAVGNRLPSRVYCDFTPDRFIWPPERDTEYAIRPGVEWC</sequence>
<evidence type="ECO:0000313" key="1">
    <source>
        <dbReference type="EMBL" id="OQE22397.1"/>
    </source>
</evidence>
<protein>
    <submittedName>
        <fullName evidence="1">Uncharacterized protein</fullName>
    </submittedName>
</protein>
<proteinExistence type="predicted"/>
<dbReference type="EMBL" id="MLKD01000010">
    <property type="protein sequence ID" value="OQE22397.1"/>
    <property type="molecule type" value="Genomic_DNA"/>
</dbReference>
<dbReference type="STRING" id="303698.A0A1V6T7S0"/>
<comment type="caution">
    <text evidence="1">The sequence shown here is derived from an EMBL/GenBank/DDBJ whole genome shotgun (WGS) entry which is preliminary data.</text>
</comment>
<dbReference type="Proteomes" id="UP000191285">
    <property type="component" value="Unassembled WGS sequence"/>
</dbReference>
<accession>A0A1V6T7S0</accession>
<dbReference type="AlphaFoldDB" id="A0A1V6T7S0"/>